<keyword evidence="6 7" id="KW-0472">Membrane</keyword>
<evidence type="ECO:0000256" key="6">
    <source>
        <dbReference type="ARBA" id="ARBA00023136"/>
    </source>
</evidence>
<keyword evidence="5 7" id="KW-1133">Transmembrane helix</keyword>
<dbReference type="Pfam" id="PF01311">
    <property type="entry name" value="Bac_export_1"/>
    <property type="match status" value="1"/>
</dbReference>
<name>A0A9D1Y9Q5_9FIRM</name>
<feature type="transmembrane region" description="Helical" evidence="7">
    <location>
        <begin position="218"/>
        <end position="237"/>
    </location>
</feature>
<comment type="caution">
    <text evidence="8">The sequence shown here is derived from an EMBL/GenBank/DDBJ whole genome shotgun (WGS) entry which is preliminary data.</text>
</comment>
<accession>A0A9D1Y9Q5</accession>
<feature type="transmembrane region" description="Helical" evidence="7">
    <location>
        <begin position="116"/>
        <end position="135"/>
    </location>
</feature>
<dbReference type="EMBL" id="DXDX01000157">
    <property type="protein sequence ID" value="HIY21952.1"/>
    <property type="molecule type" value="Genomic_DNA"/>
</dbReference>
<keyword evidence="4 7" id="KW-0812">Transmembrane</keyword>
<evidence type="ECO:0000313" key="8">
    <source>
        <dbReference type="EMBL" id="HIY21952.1"/>
    </source>
</evidence>
<evidence type="ECO:0000256" key="1">
    <source>
        <dbReference type="ARBA" id="ARBA00004651"/>
    </source>
</evidence>
<feature type="transmembrane region" description="Helical" evidence="7">
    <location>
        <begin position="34"/>
        <end position="51"/>
    </location>
</feature>
<comment type="subcellular location">
    <subcellularLocation>
        <location evidence="1">Cell membrane</location>
        <topology evidence="1">Multi-pass membrane protein</topology>
    </subcellularLocation>
</comment>
<feature type="transmembrane region" description="Helical" evidence="7">
    <location>
        <begin position="155"/>
        <end position="179"/>
    </location>
</feature>
<keyword evidence="8" id="KW-0282">Flagellum</keyword>
<organism evidence="8 9">
    <name type="scientific">Candidatus Flavonifractor merdigallinarum</name>
    <dbReference type="NCBI Taxonomy" id="2838589"/>
    <lineage>
        <taxon>Bacteria</taxon>
        <taxon>Bacillati</taxon>
        <taxon>Bacillota</taxon>
        <taxon>Clostridia</taxon>
        <taxon>Eubacteriales</taxon>
        <taxon>Oscillospiraceae</taxon>
        <taxon>Flavonifractor</taxon>
    </lineage>
</organism>
<gene>
    <name evidence="8" type="ORF">H9841_08645</name>
</gene>
<evidence type="ECO:0000256" key="4">
    <source>
        <dbReference type="ARBA" id="ARBA00022692"/>
    </source>
</evidence>
<proteinExistence type="inferred from homology"/>
<dbReference type="PANTHER" id="PTHR30065">
    <property type="entry name" value="FLAGELLAR BIOSYNTHETIC PROTEIN FLIR"/>
    <property type="match status" value="1"/>
</dbReference>
<dbReference type="GO" id="GO:0005886">
    <property type="term" value="C:plasma membrane"/>
    <property type="evidence" value="ECO:0007669"/>
    <property type="project" value="UniProtKB-SubCell"/>
</dbReference>
<dbReference type="PANTHER" id="PTHR30065:SF1">
    <property type="entry name" value="SURFACE PRESENTATION OF ANTIGENS PROTEIN SPAR"/>
    <property type="match status" value="1"/>
</dbReference>
<protein>
    <submittedName>
        <fullName evidence="8">Flagellar biosynthetic protein FliR</fullName>
    </submittedName>
</protein>
<feature type="transmembrane region" description="Helical" evidence="7">
    <location>
        <begin position="6"/>
        <end position="27"/>
    </location>
</feature>
<evidence type="ECO:0000256" key="3">
    <source>
        <dbReference type="ARBA" id="ARBA00022475"/>
    </source>
</evidence>
<dbReference type="InterPro" id="IPR002010">
    <property type="entry name" value="T3SS_IM_R"/>
</dbReference>
<comment type="similarity">
    <text evidence="2">Belongs to the FliR/MopE/SpaR family.</text>
</comment>
<dbReference type="AlphaFoldDB" id="A0A9D1Y9Q5"/>
<reference evidence="8" key="1">
    <citation type="journal article" date="2021" name="PeerJ">
        <title>Extensive microbial diversity within the chicken gut microbiome revealed by metagenomics and culture.</title>
        <authorList>
            <person name="Gilroy R."/>
            <person name="Ravi A."/>
            <person name="Getino M."/>
            <person name="Pursley I."/>
            <person name="Horton D.L."/>
            <person name="Alikhan N.F."/>
            <person name="Baker D."/>
            <person name="Gharbi K."/>
            <person name="Hall N."/>
            <person name="Watson M."/>
            <person name="Adriaenssens E.M."/>
            <person name="Foster-Nyarko E."/>
            <person name="Jarju S."/>
            <person name="Secka A."/>
            <person name="Antonio M."/>
            <person name="Oren A."/>
            <person name="Chaudhuri R.R."/>
            <person name="La Ragione R."/>
            <person name="Hildebrand F."/>
            <person name="Pallen M.J."/>
        </authorList>
    </citation>
    <scope>NUCLEOTIDE SEQUENCE</scope>
    <source>
        <strain evidence="8">ChiBcec16_6824</strain>
    </source>
</reference>
<feature type="transmembrane region" description="Helical" evidence="7">
    <location>
        <begin position="63"/>
        <end position="88"/>
    </location>
</feature>
<dbReference type="Proteomes" id="UP000823868">
    <property type="component" value="Unassembled WGS sequence"/>
</dbReference>
<dbReference type="PRINTS" id="PR00953">
    <property type="entry name" value="TYPE3IMRPROT"/>
</dbReference>
<dbReference type="GO" id="GO:0006605">
    <property type="term" value="P:protein targeting"/>
    <property type="evidence" value="ECO:0007669"/>
    <property type="project" value="InterPro"/>
</dbReference>
<sequence length="257" mass="27752">MIDWAQLFLLELIVMRMTGFVLFNPIWGRSNVPALVKAGLILMMALSAYGAEGGTQVELPTTVISFAVPLLLELGAGFALSFVLRLFLSIVQMGGEFIDTQMGLTMAQIYDASSQANMTVTGSLLNILVILNFFAENGHYTLLRMLITSGELLPYGTVALGQTVASLVADIFLSCLLLAVKLALPILAAELLGEIGMGILMKAIPQINAFVINMELKVIIGLGLLFLFLTPINEFLLDMEVQMLAQVRQVLQVIAGA</sequence>
<reference evidence="8" key="2">
    <citation type="submission" date="2021-04" db="EMBL/GenBank/DDBJ databases">
        <authorList>
            <person name="Gilroy R."/>
        </authorList>
    </citation>
    <scope>NUCLEOTIDE SEQUENCE</scope>
    <source>
        <strain evidence="8">ChiBcec16_6824</strain>
    </source>
</reference>
<keyword evidence="8" id="KW-0966">Cell projection</keyword>
<keyword evidence="3" id="KW-1003">Cell membrane</keyword>
<evidence type="ECO:0000256" key="5">
    <source>
        <dbReference type="ARBA" id="ARBA00022989"/>
    </source>
</evidence>
<evidence type="ECO:0000256" key="7">
    <source>
        <dbReference type="SAM" id="Phobius"/>
    </source>
</evidence>
<evidence type="ECO:0000313" key="9">
    <source>
        <dbReference type="Proteomes" id="UP000823868"/>
    </source>
</evidence>
<evidence type="ECO:0000256" key="2">
    <source>
        <dbReference type="ARBA" id="ARBA00009772"/>
    </source>
</evidence>
<keyword evidence="8" id="KW-0969">Cilium</keyword>